<dbReference type="Gene3D" id="3.40.30.10">
    <property type="entry name" value="Glutaredoxin"/>
    <property type="match status" value="1"/>
</dbReference>
<evidence type="ECO:0000256" key="2">
    <source>
        <dbReference type="PIRSR" id="PIRSR006386-1"/>
    </source>
</evidence>
<name>A0A849KVR1_9RHOB</name>
<dbReference type="InterPro" id="IPR014440">
    <property type="entry name" value="HCCAis_GSTk"/>
</dbReference>
<dbReference type="CDD" id="cd03022">
    <property type="entry name" value="DsbA_HCCA_Iso"/>
    <property type="match status" value="1"/>
</dbReference>
<organism evidence="4 5">
    <name type="scientific">Halovulum dunhuangense</name>
    <dbReference type="NCBI Taxonomy" id="1505036"/>
    <lineage>
        <taxon>Bacteria</taxon>
        <taxon>Pseudomonadati</taxon>
        <taxon>Pseudomonadota</taxon>
        <taxon>Alphaproteobacteria</taxon>
        <taxon>Rhodobacterales</taxon>
        <taxon>Paracoccaceae</taxon>
        <taxon>Halovulum</taxon>
    </lineage>
</organism>
<dbReference type="InterPro" id="IPR044087">
    <property type="entry name" value="NahD-like"/>
</dbReference>
<evidence type="ECO:0000313" key="4">
    <source>
        <dbReference type="EMBL" id="NNU79518.1"/>
    </source>
</evidence>
<evidence type="ECO:0000256" key="1">
    <source>
        <dbReference type="PIRNR" id="PIRNR006386"/>
    </source>
</evidence>
<keyword evidence="1 4" id="KW-0413">Isomerase</keyword>
<comment type="caution">
    <text evidence="4">The sequence shown here is derived from an EMBL/GenBank/DDBJ whole genome shotgun (WGS) entry which is preliminary data.</text>
</comment>
<dbReference type="GO" id="GO:0018845">
    <property type="term" value="F:2-hydroxychromene-2-carboxylate isomerase activity"/>
    <property type="evidence" value="ECO:0007669"/>
    <property type="project" value="UniProtKB-UniRule"/>
</dbReference>
<dbReference type="EMBL" id="JABFBC010000001">
    <property type="protein sequence ID" value="NNU79518.1"/>
    <property type="molecule type" value="Genomic_DNA"/>
</dbReference>
<dbReference type="InterPro" id="IPR001853">
    <property type="entry name" value="DSBA-like_thioredoxin_dom"/>
</dbReference>
<dbReference type="GO" id="GO:0004602">
    <property type="term" value="F:glutathione peroxidase activity"/>
    <property type="evidence" value="ECO:0007669"/>
    <property type="project" value="TreeGrafter"/>
</dbReference>
<dbReference type="GO" id="GO:0006749">
    <property type="term" value="P:glutathione metabolic process"/>
    <property type="evidence" value="ECO:0007669"/>
    <property type="project" value="TreeGrafter"/>
</dbReference>
<dbReference type="GO" id="GO:1901170">
    <property type="term" value="P:naphthalene catabolic process"/>
    <property type="evidence" value="ECO:0007669"/>
    <property type="project" value="InterPro"/>
</dbReference>
<accession>A0A849KVR1</accession>
<dbReference type="AlphaFoldDB" id="A0A849KVR1"/>
<dbReference type="Proteomes" id="UP000572377">
    <property type="component" value="Unassembled WGS sequence"/>
</dbReference>
<proteinExistence type="inferred from homology"/>
<dbReference type="InterPro" id="IPR036249">
    <property type="entry name" value="Thioredoxin-like_sf"/>
</dbReference>
<comment type="catalytic activity">
    <reaction evidence="1">
        <text>2-hydroxychromene-2-carboxylate = (3E)-4-(2-hydroxyphenyl)-2-oxobut-3-enoate</text>
        <dbReference type="Rhea" id="RHEA:27401"/>
        <dbReference type="ChEBI" id="CHEBI:59350"/>
        <dbReference type="ChEBI" id="CHEBI:59353"/>
        <dbReference type="EC" id="5.99.1.4"/>
    </reaction>
</comment>
<dbReference type="EC" id="5.99.1.4" evidence="1"/>
<evidence type="ECO:0000313" key="5">
    <source>
        <dbReference type="Proteomes" id="UP000572377"/>
    </source>
</evidence>
<protein>
    <recommendedName>
        <fullName evidence="1">2-hydroxychromene-2-carboxylate isomerase</fullName>
        <ecNumber evidence="1">5.99.1.4</ecNumber>
    </recommendedName>
</protein>
<gene>
    <name evidence="4" type="ORF">HMH01_03610</name>
</gene>
<feature type="active site" description="Nucleophile" evidence="2">
    <location>
        <position position="12"/>
    </location>
</feature>
<keyword evidence="5" id="KW-1185">Reference proteome</keyword>
<dbReference type="InterPro" id="IPR051924">
    <property type="entry name" value="GST_Kappa/NadH"/>
</dbReference>
<dbReference type="Pfam" id="PF01323">
    <property type="entry name" value="DSBA"/>
    <property type="match status" value="1"/>
</dbReference>
<feature type="domain" description="DSBA-like thioredoxin" evidence="3">
    <location>
        <begin position="4"/>
        <end position="194"/>
    </location>
</feature>
<dbReference type="GO" id="GO:0004364">
    <property type="term" value="F:glutathione transferase activity"/>
    <property type="evidence" value="ECO:0007669"/>
    <property type="project" value="TreeGrafter"/>
</dbReference>
<evidence type="ECO:0000259" key="3">
    <source>
        <dbReference type="Pfam" id="PF01323"/>
    </source>
</evidence>
<sequence length="198" mass="22140">MARIDYYFTVLSPFTYLAGLRLEEIAARHGVDIEYKPFNIAELGKHTGFVPLPQRPKAKQEYRLQELGRIAAHVGLPINLHPAHWPTNPVPASTAIISAQMAGGGDVGKLAYSLLRAEWAEEKDIAQDHVIRECLSEAGFDPGLADRDMLSAVEIYEKNTQDALNGNVFGSPSYVVDHQVFWGQDRLDYLDRHLERNG</sequence>
<dbReference type="RefSeq" id="WP_171322573.1">
    <property type="nucleotide sequence ID" value="NZ_JABFBC010000001.1"/>
</dbReference>
<dbReference type="PANTHER" id="PTHR42943">
    <property type="entry name" value="GLUTATHIONE S-TRANSFERASE KAPPA"/>
    <property type="match status" value="1"/>
</dbReference>
<comment type="similarity">
    <text evidence="1">Belongs to the GST superfamily. NadH family.</text>
</comment>
<reference evidence="4 5" key="1">
    <citation type="submission" date="2020-05" db="EMBL/GenBank/DDBJ databases">
        <title>Gimesia benthica sp. nov., a novel planctomycete isolated from a deep-sea water sample of the Northwest Indian Ocean.</title>
        <authorList>
            <person name="Wang J."/>
            <person name="Ruan C."/>
            <person name="Song L."/>
            <person name="Zhu Y."/>
            <person name="Li A."/>
            <person name="Zheng X."/>
            <person name="Wang L."/>
            <person name="Lu Z."/>
            <person name="Huang Y."/>
            <person name="Du W."/>
            <person name="Zhou Y."/>
            <person name="Huang L."/>
            <person name="Dai X."/>
        </authorList>
    </citation>
    <scope>NUCLEOTIDE SEQUENCE [LARGE SCALE GENOMIC DNA]</scope>
    <source>
        <strain evidence="4 5">YYQ-30</strain>
    </source>
</reference>
<dbReference type="PIRSF" id="PIRSF006386">
    <property type="entry name" value="HCCAis_GSTk"/>
    <property type="match status" value="1"/>
</dbReference>
<dbReference type="SUPFAM" id="SSF52833">
    <property type="entry name" value="Thioredoxin-like"/>
    <property type="match status" value="1"/>
</dbReference>
<dbReference type="PANTHER" id="PTHR42943:SF2">
    <property type="entry name" value="GLUTATHIONE S-TRANSFERASE KAPPA 1"/>
    <property type="match status" value="1"/>
</dbReference>